<dbReference type="EMBL" id="AONB01000018">
    <property type="protein sequence ID" value="EXJ09929.1"/>
    <property type="molecule type" value="Genomic_DNA"/>
</dbReference>
<proteinExistence type="predicted"/>
<feature type="coiled-coil region" evidence="1">
    <location>
        <begin position="122"/>
        <end position="184"/>
    </location>
</feature>
<evidence type="ECO:0000256" key="1">
    <source>
        <dbReference type="SAM" id="Coils"/>
    </source>
</evidence>
<evidence type="ECO:0000313" key="4">
    <source>
        <dbReference type="Proteomes" id="UP000019464"/>
    </source>
</evidence>
<sequence length="369" mass="43436">MDKEQLKSRVYEVADDLLLSASYPRSEAIAETLEIESEEVSRYLSQWWYELPQRIVMTDRTDRAISVPGMPDTLAQAFTRIWLHALQEANSKVNFTRQMVDVGLEEDRRVNDDALQKSQHLYLELESRYREQSLKLEESREQFKALEAEIAVLKNNLAIETNTRKKEEQSRVTIEHELAQLRKAHDDAKRVFDQRIKDEQRHMMEAIAKEEVDTRYYRNTLEKVREEASKKESELVREIHDLQARIARKDVKTDTLKSQVKSQEAELLKYKQDSGVLQRDLSRVNAQLLTEVNKTKRLEAKVKELQEDIRRLNQKHITASNENAKRENILRSQLVEKENIIIRAEAKVNSLEKRIISNDEEIRRLSSRV</sequence>
<dbReference type="STRING" id="1229521.D791_03082"/>
<keyword evidence="1" id="KW-0175">Coiled coil</keyword>
<comment type="caution">
    <text evidence="3">The sequence shown here is derived from an EMBL/GenBank/DDBJ whole genome shotgun (WGS) entry which is preliminary data.</text>
</comment>
<keyword evidence="4" id="KW-1185">Reference proteome</keyword>
<dbReference type="InterPro" id="IPR021104">
    <property type="entry name" value="KfrA_DNA-bd_N"/>
</dbReference>
<dbReference type="Pfam" id="PF11740">
    <property type="entry name" value="KfrA_N"/>
    <property type="match status" value="1"/>
</dbReference>
<evidence type="ECO:0000313" key="3">
    <source>
        <dbReference type="EMBL" id="EXJ09929.1"/>
    </source>
</evidence>
<feature type="domain" description="KfrA N-terminal DNA-binding" evidence="2">
    <location>
        <begin position="7"/>
        <end position="119"/>
    </location>
</feature>
<gene>
    <name evidence="3" type="ORF">D791_03082</name>
</gene>
<reference evidence="4" key="1">
    <citation type="submission" date="2012-11" db="EMBL/GenBank/DDBJ databases">
        <authorList>
            <person name="Singh A."/>
            <person name="Pinnaka A.K."/>
            <person name="Vaidya B."/>
        </authorList>
    </citation>
    <scope>NUCLEOTIDE SEQUENCE [LARGE SCALE GENOMIC DNA]</scope>
    <source>
        <strain evidence="4">AK23</strain>
    </source>
</reference>
<name>W9US74_9GAMM</name>
<evidence type="ECO:0000259" key="2">
    <source>
        <dbReference type="Pfam" id="PF11740"/>
    </source>
</evidence>
<dbReference type="RefSeq" id="WP_036512942.1">
    <property type="nucleotide sequence ID" value="NZ_AONB01000018.1"/>
</dbReference>
<accession>W9US74</accession>
<dbReference type="AlphaFoldDB" id="W9US74"/>
<reference evidence="3 4" key="2">
    <citation type="journal article" date="2015" name="Syst. Appl. Microbiol.">
        <title>Nitrincola nitratireducens sp. nov. isolated from a haloalkaline crater lake.</title>
        <authorList>
            <person name="Singh A."/>
            <person name="Vaidya B."/>
            <person name="Tanuku N.R."/>
            <person name="Pinnaka A.K."/>
        </authorList>
    </citation>
    <scope>NUCLEOTIDE SEQUENCE [LARGE SCALE GENOMIC DNA]</scope>
    <source>
        <strain evidence="3 4">AK23</strain>
    </source>
</reference>
<feature type="coiled-coil region" evidence="1">
    <location>
        <begin position="218"/>
        <end position="368"/>
    </location>
</feature>
<dbReference type="Proteomes" id="UP000019464">
    <property type="component" value="Unassembled WGS sequence"/>
</dbReference>
<organism evidence="3 4">
    <name type="scientific">Nitrincola nitratireducens</name>
    <dbReference type="NCBI Taxonomy" id="1229521"/>
    <lineage>
        <taxon>Bacteria</taxon>
        <taxon>Pseudomonadati</taxon>
        <taxon>Pseudomonadota</taxon>
        <taxon>Gammaproteobacteria</taxon>
        <taxon>Oceanospirillales</taxon>
        <taxon>Oceanospirillaceae</taxon>
        <taxon>Nitrincola</taxon>
    </lineage>
</organism>
<dbReference type="OrthoDB" id="6113574at2"/>
<protein>
    <recommendedName>
        <fullName evidence="2">KfrA N-terminal DNA-binding domain-containing protein</fullName>
    </recommendedName>
</protein>